<evidence type="ECO:0000256" key="2">
    <source>
        <dbReference type="ARBA" id="ARBA00023054"/>
    </source>
</evidence>
<dbReference type="OrthoDB" id="685331at2759"/>
<dbReference type="Pfam" id="PF05701">
    <property type="entry name" value="WEMBL"/>
    <property type="match status" value="1"/>
</dbReference>
<evidence type="ECO:0000256" key="4">
    <source>
        <dbReference type="SAM" id="MobiDB-lite"/>
    </source>
</evidence>
<dbReference type="Gramene" id="ERN05423">
    <property type="protein sequence ID" value="ERN05423"/>
    <property type="gene ID" value="AMTR_s00007p00231620"/>
</dbReference>
<dbReference type="OMA" id="KRCVIAE"/>
<sequence>MEMAADGELQIGSVGAAVNMFGERIVGRVTERKNAEMLVSEMTALKERELHLAKNDISRYKDAKNASETMRIQARSELLRAKMATKDLALQIKKSRDNAKSQKLRIHGLSTHENSSTLWQTGASNAKNQYMEVSRELEGIKEEVRKIKSDMASALETKRIAEKQAQESTEKARAYSSSLHTLRKEIDNANEEHVLVKLASIEALKEFHSIEAQREANASQYSSAMEKTQKKIKDLAQQINSSKELQMTLAVTLADSYVLEQELQLVKAMDLNSDAKKRSSDSSTGKEKKDEVAAPSTQLQAIMSELEAAKKDLESIRQEGFQFMTSMDTIRDELRRVSKELAELKSEEEREDANVQFLNSELLKAKAMLESAEAAEKKVNTILSDLSTSLRQLRSEADAAKKRREKICKEIQSLRLEIENTEADISITEQNLESAMQELEAVKAAEAIALDNLRTLSEKTRKDRASSSQQASSITISNFEFQYLNKKADGADEIADKKIAAAQAWVNAIKAGEKEILLKIEMAQREIRELSLSEERERHETEKSLTAKKQVEGELNKFRKKEKQTELISLQPEPKFLSKPVGDYCVYSPSRTTKLRTARSPGKPHFNHTSFTMKKKKRAIPNLPRLFSNKKSAKTF</sequence>
<keyword evidence="2 3" id="KW-0175">Coiled coil</keyword>
<name>W1PBV1_AMBTC</name>
<dbReference type="EMBL" id="KI394011">
    <property type="protein sequence ID" value="ERN05423.1"/>
    <property type="molecule type" value="Genomic_DNA"/>
</dbReference>
<dbReference type="GO" id="GO:0009903">
    <property type="term" value="P:chloroplast avoidance movement"/>
    <property type="evidence" value="ECO:0000318"/>
    <property type="project" value="GO_Central"/>
</dbReference>
<dbReference type="PANTHER" id="PTHR32054">
    <property type="entry name" value="HEAVY CHAIN, PUTATIVE, EXPRESSED-RELATED-RELATED"/>
    <property type="match status" value="1"/>
</dbReference>
<dbReference type="Proteomes" id="UP000017836">
    <property type="component" value="Unassembled WGS sequence"/>
</dbReference>
<dbReference type="HOGENOM" id="CLU_017212_1_1_1"/>
<dbReference type="KEGG" id="atr:18433602"/>
<feature type="coiled-coil region" evidence="3">
    <location>
        <begin position="218"/>
        <end position="245"/>
    </location>
</feature>
<keyword evidence="6" id="KW-1185">Reference proteome</keyword>
<evidence type="ECO:0008006" key="7">
    <source>
        <dbReference type="Google" id="ProtNLM"/>
    </source>
</evidence>
<comment type="similarity">
    <text evidence="1">Belongs to the WEB family.</text>
</comment>
<dbReference type="PANTHER" id="PTHR32054:SF2">
    <property type="entry name" value="PROTEIN PLASTID MOVEMENT IMPAIRED 2"/>
    <property type="match status" value="1"/>
</dbReference>
<evidence type="ECO:0000313" key="5">
    <source>
        <dbReference type="EMBL" id="ERN05423.1"/>
    </source>
</evidence>
<dbReference type="GO" id="GO:0009637">
    <property type="term" value="P:response to blue light"/>
    <property type="evidence" value="ECO:0007669"/>
    <property type="project" value="EnsemblPlants"/>
</dbReference>
<reference evidence="6" key="1">
    <citation type="journal article" date="2013" name="Science">
        <title>The Amborella genome and the evolution of flowering plants.</title>
        <authorList>
            <consortium name="Amborella Genome Project"/>
        </authorList>
    </citation>
    <scope>NUCLEOTIDE SEQUENCE [LARGE SCALE GENOMIC DNA]</scope>
</reference>
<evidence type="ECO:0000313" key="6">
    <source>
        <dbReference type="Proteomes" id="UP000017836"/>
    </source>
</evidence>
<dbReference type="STRING" id="13333.W1PBV1"/>
<feature type="region of interest" description="Disordered" evidence="4">
    <location>
        <begin position="273"/>
        <end position="297"/>
    </location>
</feature>
<feature type="coiled-coil region" evidence="3">
    <location>
        <begin position="123"/>
        <end position="192"/>
    </location>
</feature>
<accession>W1PBV1</accession>
<dbReference type="GO" id="GO:0005829">
    <property type="term" value="C:cytosol"/>
    <property type="evidence" value="ECO:0000318"/>
    <property type="project" value="GO_Central"/>
</dbReference>
<proteinExistence type="inferred from homology"/>
<evidence type="ECO:0000256" key="3">
    <source>
        <dbReference type="SAM" id="Coils"/>
    </source>
</evidence>
<gene>
    <name evidence="5" type="ORF">AMTR_s00007p00231620</name>
</gene>
<organism evidence="5 6">
    <name type="scientific">Amborella trichopoda</name>
    <dbReference type="NCBI Taxonomy" id="13333"/>
    <lineage>
        <taxon>Eukaryota</taxon>
        <taxon>Viridiplantae</taxon>
        <taxon>Streptophyta</taxon>
        <taxon>Embryophyta</taxon>
        <taxon>Tracheophyta</taxon>
        <taxon>Spermatophyta</taxon>
        <taxon>Magnoliopsida</taxon>
        <taxon>Amborellales</taxon>
        <taxon>Amborellaceae</taxon>
        <taxon>Amborella</taxon>
    </lineage>
</organism>
<feature type="compositionally biased region" description="Basic and acidic residues" evidence="4">
    <location>
        <begin position="273"/>
        <end position="292"/>
    </location>
</feature>
<evidence type="ECO:0000256" key="1">
    <source>
        <dbReference type="ARBA" id="ARBA00005485"/>
    </source>
</evidence>
<protein>
    <recommendedName>
        <fullName evidence="7">WEB family protein</fullName>
    </recommendedName>
</protein>
<dbReference type="eggNOG" id="ENOG502QR0X">
    <property type="taxonomic scope" value="Eukaryota"/>
</dbReference>
<dbReference type="InterPro" id="IPR008545">
    <property type="entry name" value="Web"/>
</dbReference>
<dbReference type="GO" id="GO:0009904">
    <property type="term" value="P:chloroplast accumulation movement"/>
    <property type="evidence" value="ECO:0000318"/>
    <property type="project" value="GO_Central"/>
</dbReference>
<dbReference type="AlphaFoldDB" id="W1PBV1"/>